<proteinExistence type="predicted"/>
<dbReference type="EMBL" id="CABDUW010004765">
    <property type="protein sequence ID" value="VTJ90617.1"/>
    <property type="molecule type" value="Genomic_DNA"/>
</dbReference>
<feature type="non-terminal residue" evidence="1">
    <location>
        <position position="1"/>
    </location>
</feature>
<gene>
    <name evidence="1" type="ORF">MONAX_5E004329</name>
</gene>
<accession>A0A5E4D8N4</accession>
<protein>
    <submittedName>
        <fullName evidence="1">Uncharacterized protein</fullName>
    </submittedName>
</protein>
<evidence type="ECO:0000313" key="1">
    <source>
        <dbReference type="EMBL" id="VTJ90617.1"/>
    </source>
</evidence>
<keyword evidence="2" id="KW-1185">Reference proteome</keyword>
<name>A0A5E4D8N4_MARMO</name>
<evidence type="ECO:0000313" key="2">
    <source>
        <dbReference type="Proteomes" id="UP000335636"/>
    </source>
</evidence>
<organism evidence="1 2">
    <name type="scientific">Marmota monax</name>
    <name type="common">Woodchuck</name>
    <dbReference type="NCBI Taxonomy" id="9995"/>
    <lineage>
        <taxon>Eukaryota</taxon>
        <taxon>Metazoa</taxon>
        <taxon>Chordata</taxon>
        <taxon>Craniata</taxon>
        <taxon>Vertebrata</taxon>
        <taxon>Euteleostomi</taxon>
        <taxon>Mammalia</taxon>
        <taxon>Eutheria</taxon>
        <taxon>Euarchontoglires</taxon>
        <taxon>Glires</taxon>
        <taxon>Rodentia</taxon>
        <taxon>Sciuromorpha</taxon>
        <taxon>Sciuridae</taxon>
        <taxon>Xerinae</taxon>
        <taxon>Marmotini</taxon>
        <taxon>Marmota</taxon>
    </lineage>
</organism>
<feature type="non-terminal residue" evidence="1">
    <location>
        <position position="55"/>
    </location>
</feature>
<reference evidence="1" key="1">
    <citation type="submission" date="2019-04" db="EMBL/GenBank/DDBJ databases">
        <authorList>
            <person name="Alioto T."/>
            <person name="Alioto T."/>
        </authorList>
    </citation>
    <scope>NUCLEOTIDE SEQUENCE [LARGE SCALE GENOMIC DNA]</scope>
</reference>
<dbReference type="AlphaFoldDB" id="A0A5E4D8N4"/>
<comment type="caution">
    <text evidence="1">The sequence shown here is derived from an EMBL/GenBank/DDBJ whole genome shotgun (WGS) entry which is preliminary data.</text>
</comment>
<dbReference type="Proteomes" id="UP000335636">
    <property type="component" value="Unassembled WGS sequence"/>
</dbReference>
<sequence>PEVRRHPEPRGLAECYPKRDCALTTFSPHHVFVFLLTFSSYPWLHASRKTFSNVK</sequence>